<dbReference type="PROSITE" id="PS51257">
    <property type="entry name" value="PROKAR_LIPOPROTEIN"/>
    <property type="match status" value="1"/>
</dbReference>
<dbReference type="RefSeq" id="WP_247591343.1">
    <property type="nucleotide sequence ID" value="NZ_JAIVFG010000052.1"/>
</dbReference>
<comment type="caution">
    <text evidence="3">The sequence shown here is derived from an EMBL/GenBank/DDBJ whole genome shotgun (WGS) entry which is preliminary data.</text>
</comment>
<dbReference type="InterPro" id="IPR021733">
    <property type="entry name" value="DUF3304"/>
</dbReference>
<accession>A0AAW5ZU37</accession>
<dbReference type="AlphaFoldDB" id="A0AAW5ZU37"/>
<sequence length="231" mass="24626">MNVWKVFRAAVAALTALSVLVACSKKDDIPDDKATASITSYNHTPDYIHQFYVDDAGGGNSDAYGGGGSFVCCVVYPKVWHPGLKATVKWTTSSADPNATGDAAKPHWHEAVVSIEKYTEAGTLNVHFLPGGKVRLIISNMGAGHPNYPGPDYPVAPPDFHFEPWKGEASQAAARARAQARGAAQAEAEMQALKSASSVLPVPVVPPPSDSFVPEELRKETMPPSYNHNQG</sequence>
<feature type="region of interest" description="Disordered" evidence="1">
    <location>
        <begin position="200"/>
        <end position="231"/>
    </location>
</feature>
<feature type="chain" id="PRO_5044003473" evidence="2">
    <location>
        <begin position="22"/>
        <end position="231"/>
    </location>
</feature>
<proteinExistence type="predicted"/>
<dbReference type="Proteomes" id="UP001144050">
    <property type="component" value="Unassembled WGS sequence"/>
</dbReference>
<dbReference type="EMBL" id="JAIVFG010000052">
    <property type="protein sequence ID" value="MDB0573461.1"/>
    <property type="molecule type" value="Genomic_DNA"/>
</dbReference>
<name>A0AAW5ZU37_RALSL</name>
<reference evidence="3" key="1">
    <citation type="submission" date="2021-09" db="EMBL/GenBank/DDBJ databases">
        <title>Genomic analysis of Ralstonia spp.</title>
        <authorList>
            <person name="Aburjaile F."/>
            <person name="Ariute J.C."/>
            <person name="Pais A.K.L."/>
            <person name="Albuquerque G.M.R."/>
            <person name="Silva A.M.F."/>
            <person name="Brenig B."/>
            <person name="Azevedo V."/>
            <person name="Matiuzzi M."/>
            <person name="Ramos R."/>
            <person name="Goes-Neto A."/>
            <person name="Soares S."/>
            <person name="Iseppon A.M.B."/>
            <person name="Souza E."/>
            <person name="Gama M."/>
        </authorList>
    </citation>
    <scope>NUCLEOTIDE SEQUENCE</scope>
    <source>
        <strain evidence="3">CCRMRs91</strain>
    </source>
</reference>
<evidence type="ECO:0000256" key="1">
    <source>
        <dbReference type="SAM" id="MobiDB-lite"/>
    </source>
</evidence>
<protein>
    <submittedName>
        <fullName evidence="3">DUF3304 domain-containing protein</fullName>
    </submittedName>
</protein>
<evidence type="ECO:0000313" key="3">
    <source>
        <dbReference type="EMBL" id="MDB0573461.1"/>
    </source>
</evidence>
<gene>
    <name evidence="3" type="ORF">LBW59_22190</name>
</gene>
<evidence type="ECO:0000256" key="2">
    <source>
        <dbReference type="SAM" id="SignalP"/>
    </source>
</evidence>
<dbReference type="Pfam" id="PF11745">
    <property type="entry name" value="DUF3304"/>
    <property type="match status" value="1"/>
</dbReference>
<organism evidence="3 4">
    <name type="scientific">Ralstonia solanacearum</name>
    <name type="common">Pseudomonas solanacearum</name>
    <dbReference type="NCBI Taxonomy" id="305"/>
    <lineage>
        <taxon>Bacteria</taxon>
        <taxon>Pseudomonadati</taxon>
        <taxon>Pseudomonadota</taxon>
        <taxon>Betaproteobacteria</taxon>
        <taxon>Burkholderiales</taxon>
        <taxon>Burkholderiaceae</taxon>
        <taxon>Ralstonia</taxon>
        <taxon>Ralstonia solanacearum species complex</taxon>
    </lineage>
</organism>
<evidence type="ECO:0000313" key="4">
    <source>
        <dbReference type="Proteomes" id="UP001144050"/>
    </source>
</evidence>
<keyword evidence="2" id="KW-0732">Signal</keyword>
<feature type="signal peptide" evidence="2">
    <location>
        <begin position="1"/>
        <end position="21"/>
    </location>
</feature>